<dbReference type="RefSeq" id="WP_097527867.1">
    <property type="nucleotide sequence ID" value="NZ_LODU01000018.1"/>
</dbReference>
<dbReference type="EMBL" id="LODU01000018">
    <property type="protein sequence ID" value="POH33524.1"/>
    <property type="molecule type" value="Genomic_DNA"/>
</dbReference>
<dbReference type="Proteomes" id="UP000237511">
    <property type="component" value="Unassembled WGS sequence"/>
</dbReference>
<organism evidence="1 2">
    <name type="scientific">Sinorhizobium americanum</name>
    <dbReference type="NCBI Taxonomy" id="194963"/>
    <lineage>
        <taxon>Bacteria</taxon>
        <taxon>Pseudomonadati</taxon>
        <taxon>Pseudomonadota</taxon>
        <taxon>Alphaproteobacteria</taxon>
        <taxon>Hyphomicrobiales</taxon>
        <taxon>Rhizobiaceae</taxon>
        <taxon>Sinorhizobium/Ensifer group</taxon>
        <taxon>Sinorhizobium</taxon>
    </lineage>
</organism>
<evidence type="ECO:0000313" key="2">
    <source>
        <dbReference type="Proteomes" id="UP000237511"/>
    </source>
</evidence>
<gene>
    <name evidence="1" type="ORF">ATY31_10530</name>
</gene>
<sequence length="119" mass="13578">MMTYEWQDTLLREEDLARRAAVIVPRMLAHPRVTLDQISRLRGHIDDCIDRLGTLLAEMENAGVDQVFLAAAHTIHNAWQSLAHKTAERSRLFETDFVDVRPTLSDNKDQGVATHWSIS</sequence>
<comment type="caution">
    <text evidence="1">The sequence shown here is derived from an EMBL/GenBank/DDBJ whole genome shotgun (WGS) entry which is preliminary data.</text>
</comment>
<evidence type="ECO:0000313" key="1">
    <source>
        <dbReference type="EMBL" id="POH33524.1"/>
    </source>
</evidence>
<protein>
    <submittedName>
        <fullName evidence="1">Uncharacterized protein</fullName>
    </submittedName>
</protein>
<name>A0A2S3YQL9_9HYPH</name>
<reference evidence="1 2" key="1">
    <citation type="journal article" date="2014" name="Syst. Appl. Microbiol.">
        <title>Microsymbionts of Phaseolus vulgaris in acid and alkaline soils of Mexico.</title>
        <authorList>
            <person name="Verastegui-Valdes M.M."/>
            <person name="Zhang Y.J."/>
            <person name="Rivera-Orduna F.N."/>
            <person name="Cheng H.P."/>
            <person name="Sui X.H."/>
            <person name="Wang E.T."/>
        </authorList>
    </citation>
    <scope>NUCLEOTIDE SEQUENCE [LARGE SCALE GENOMIC DNA]</scope>
    <source>
        <strain evidence="1 2">FG01</strain>
    </source>
</reference>
<accession>A0A2S3YQL9</accession>
<dbReference type="AlphaFoldDB" id="A0A2S3YQL9"/>
<proteinExistence type="predicted"/>